<reference evidence="2" key="2">
    <citation type="submission" date="2013-05" db="EMBL/GenBank/DDBJ databases">
        <title>The genome and transcriptome of Haemonchus contortus: a key model parasite for drug and vaccine discovery.</title>
        <authorList>
            <person name="Laing R."/>
            <person name="Kikuchi T."/>
            <person name="Martinelli A."/>
            <person name="Tsai I.J."/>
            <person name="Beech R.N."/>
            <person name="Redman E."/>
            <person name="Holroyd N."/>
            <person name="Bartley D.J."/>
            <person name="Beasley H."/>
            <person name="Britton C."/>
            <person name="Curran D."/>
            <person name="Devaney E."/>
            <person name="Gilabert A."/>
            <person name="Jackson F."/>
            <person name="Hunt M."/>
            <person name="Johnston S."/>
            <person name="Kryukov I."/>
            <person name="Li K."/>
            <person name="Morrison A.A."/>
            <person name="Reid A.J."/>
            <person name="Sargison N."/>
            <person name="Saunders G."/>
            <person name="Wasmuth J.D."/>
            <person name="Wolstenholme A."/>
            <person name="Berriman M."/>
            <person name="Gilleard J.S."/>
            <person name="Cotton J.A."/>
        </authorList>
    </citation>
    <scope>NUCLEOTIDE SEQUENCE [LARGE SCALE GENOMIC DNA]</scope>
    <source>
        <strain evidence="2">ISE/inbred ISE</strain>
    </source>
</reference>
<feature type="region of interest" description="Disordered" evidence="1">
    <location>
        <begin position="335"/>
        <end position="413"/>
    </location>
</feature>
<dbReference type="GO" id="GO:0005581">
    <property type="term" value="C:collagen trimer"/>
    <property type="evidence" value="ECO:0007669"/>
    <property type="project" value="UniProtKB-KW"/>
</dbReference>
<dbReference type="WBParaSite" id="HCON_00012470-00001">
    <property type="protein sequence ID" value="HCON_00012470-00001"/>
    <property type="gene ID" value="HCON_00012470"/>
</dbReference>
<feature type="region of interest" description="Disordered" evidence="1">
    <location>
        <begin position="216"/>
        <end position="301"/>
    </location>
</feature>
<dbReference type="Proteomes" id="UP000025227">
    <property type="component" value="Unplaced"/>
</dbReference>
<reference evidence="2" key="1">
    <citation type="submission" date="2013-03" db="EMBL/GenBank/DDBJ databases">
        <authorList>
            <person name="Aslett M."/>
        </authorList>
    </citation>
    <scope>NUCLEOTIDE SEQUENCE [LARGE SCALE GENOMIC DNA]</scope>
    <source>
        <strain evidence="2">ISE/inbred ISE</strain>
    </source>
</reference>
<reference evidence="4" key="3">
    <citation type="submission" date="2020-12" db="UniProtKB">
        <authorList>
            <consortium name="WormBaseParasite"/>
        </authorList>
    </citation>
    <scope>IDENTIFICATION</scope>
    <source>
        <strain evidence="4">MHco3</strain>
    </source>
</reference>
<evidence type="ECO:0000313" key="3">
    <source>
        <dbReference type="Proteomes" id="UP000025227"/>
    </source>
</evidence>
<dbReference type="OrthoDB" id="10545196at2759"/>
<feature type="compositionally biased region" description="Low complexity" evidence="1">
    <location>
        <begin position="484"/>
        <end position="499"/>
    </location>
</feature>
<gene>
    <name evidence="2" type="ORF">HCOI_00975200</name>
</gene>
<keyword evidence="3" id="KW-1185">Reference proteome</keyword>
<organism evidence="2">
    <name type="scientific">Haemonchus contortus</name>
    <name type="common">Barber pole worm</name>
    <dbReference type="NCBI Taxonomy" id="6289"/>
    <lineage>
        <taxon>Eukaryota</taxon>
        <taxon>Metazoa</taxon>
        <taxon>Ecdysozoa</taxon>
        <taxon>Nematoda</taxon>
        <taxon>Chromadorea</taxon>
        <taxon>Rhabditida</taxon>
        <taxon>Rhabditina</taxon>
        <taxon>Rhabditomorpha</taxon>
        <taxon>Strongyloidea</taxon>
        <taxon>Trichostrongylidae</taxon>
        <taxon>Haemonchus</taxon>
    </lineage>
</organism>
<protein>
    <submittedName>
        <fullName evidence="2 4">Collagen alpha-3(VI) chain isoform 1</fullName>
    </submittedName>
</protein>
<evidence type="ECO:0000313" key="4">
    <source>
        <dbReference type="WBParaSite" id="HCON_00012470-00001"/>
    </source>
</evidence>
<dbReference type="EMBL" id="CAVP010058352">
    <property type="protein sequence ID" value="CDL94497.1"/>
    <property type="molecule type" value="Genomic_DNA"/>
</dbReference>
<sequence>MRLLLRVRHLLTRQHSGMGLCSSCRRSKSSKTRRSEVQEDRTQVVLDEVLIEKTGDKPAALSSGDKPKPSVDTNLPNLSKEKSSHLDEGKIKETAAPTPASVPGSKPGSKERMTKKSEDEQKKIAGEDQKRKKKGKAESKDARKEEKKGEEDSGSEVIDYWLTSAERMKPKPEEVAVPANKPGEADHIILSVARPPSLQNDFLADIPATVHPDILQDIPASPQNKKLSIRKPPQDTAPSAAKGIPDESKQPKAYGVIDRPVKMTPSARKPVASQAYGVVDRPMSRESLPEKPPSVKKPVAPIAYGIADRPMSRESLPEKPPSVKKPVAPIAYGIADRPMSREKLPEKPPSVGKPVAPKAYGIADRPMSREKLPEKPPSARKPVASKAYGIVDRPVSREKMPEKPPSVRKPVASKAYGIVDRPMSLENLADKKSRVYPMVEEAYGVMDRPVLPQAKTQMQDADRQGMIGKPQPTPQLYHPKSQYSSESVPRPPEQQQRVQNTMGSAEVPRLKQMHTSPPNHSYRLYGDAGYIGKSGTRSEYRY</sequence>
<feature type="compositionally biased region" description="Basic and acidic residues" evidence="1">
    <location>
        <begin position="79"/>
        <end position="93"/>
    </location>
</feature>
<dbReference type="OMA" id="SEVIDYW"/>
<feature type="compositionally biased region" description="Basic and acidic residues" evidence="1">
    <location>
        <begin position="33"/>
        <end position="42"/>
    </location>
</feature>
<name>W6NQM1_HAECO</name>
<evidence type="ECO:0000313" key="2">
    <source>
        <dbReference type="EMBL" id="CDL94497.1"/>
    </source>
</evidence>
<feature type="region of interest" description="Disordered" evidence="1">
    <location>
        <begin position="20"/>
        <end position="181"/>
    </location>
</feature>
<dbReference type="AlphaFoldDB" id="W6NQM1"/>
<feature type="region of interest" description="Disordered" evidence="1">
    <location>
        <begin position="449"/>
        <end position="542"/>
    </location>
</feature>
<keyword evidence="2" id="KW-0176">Collagen</keyword>
<feature type="compositionally biased region" description="Basic and acidic residues" evidence="1">
    <location>
        <begin position="108"/>
        <end position="151"/>
    </location>
</feature>
<evidence type="ECO:0000256" key="1">
    <source>
        <dbReference type="SAM" id="MobiDB-lite"/>
    </source>
</evidence>
<proteinExistence type="predicted"/>
<accession>W6NQM1</accession>